<sequence length="37" mass="4378">MHETTFVDLLIHNVFGFKLSKLHQTHILNVHQVNRIP</sequence>
<evidence type="ECO:0000313" key="1">
    <source>
        <dbReference type="EMBL" id="MBW81289.1"/>
    </source>
</evidence>
<name>A0A2P2IJA0_RHIMU</name>
<accession>A0A2P2IJA0</accession>
<proteinExistence type="predicted"/>
<organism evidence="1">
    <name type="scientific">Rhizophora mucronata</name>
    <name type="common">Asiatic mangrove</name>
    <dbReference type="NCBI Taxonomy" id="61149"/>
    <lineage>
        <taxon>Eukaryota</taxon>
        <taxon>Viridiplantae</taxon>
        <taxon>Streptophyta</taxon>
        <taxon>Embryophyta</taxon>
        <taxon>Tracheophyta</taxon>
        <taxon>Spermatophyta</taxon>
        <taxon>Magnoliopsida</taxon>
        <taxon>eudicotyledons</taxon>
        <taxon>Gunneridae</taxon>
        <taxon>Pentapetalae</taxon>
        <taxon>rosids</taxon>
        <taxon>fabids</taxon>
        <taxon>Malpighiales</taxon>
        <taxon>Rhizophoraceae</taxon>
        <taxon>Rhizophora</taxon>
    </lineage>
</organism>
<dbReference type="AlphaFoldDB" id="A0A2P2IJA0"/>
<dbReference type="EMBL" id="GGEC01000806">
    <property type="protein sequence ID" value="MBW81289.1"/>
    <property type="molecule type" value="Transcribed_RNA"/>
</dbReference>
<reference evidence="1" key="1">
    <citation type="submission" date="2018-02" db="EMBL/GenBank/DDBJ databases">
        <title>Rhizophora mucronata_Transcriptome.</title>
        <authorList>
            <person name="Meera S.P."/>
            <person name="Sreeshan A."/>
            <person name="Augustine A."/>
        </authorList>
    </citation>
    <scope>NUCLEOTIDE SEQUENCE</scope>
    <source>
        <tissue evidence="1">Leaf</tissue>
    </source>
</reference>
<protein>
    <submittedName>
        <fullName evidence="1">Uncharacterized protein</fullName>
    </submittedName>
</protein>